<gene>
    <name evidence="1" type="ORF">VSR73_19785</name>
</gene>
<evidence type="ECO:0000313" key="1">
    <source>
        <dbReference type="EMBL" id="MEM5423302.1"/>
    </source>
</evidence>
<comment type="caution">
    <text evidence="1">The sequence shown here is derived from an EMBL/GenBank/DDBJ whole genome shotgun (WGS) entry which is preliminary data.</text>
</comment>
<dbReference type="EMBL" id="JAYMRV010000006">
    <property type="protein sequence ID" value="MEM5423302.1"/>
    <property type="molecule type" value="Genomic_DNA"/>
</dbReference>
<protein>
    <submittedName>
        <fullName evidence="1">Uncharacterized protein</fullName>
    </submittedName>
</protein>
<organism evidence="1 2">
    <name type="scientific">Paraburkholderia ferrariae</name>
    <dbReference type="NCBI Taxonomy" id="386056"/>
    <lineage>
        <taxon>Bacteria</taxon>
        <taxon>Pseudomonadati</taxon>
        <taxon>Pseudomonadota</taxon>
        <taxon>Betaproteobacteria</taxon>
        <taxon>Burkholderiales</taxon>
        <taxon>Burkholderiaceae</taxon>
        <taxon>Paraburkholderia</taxon>
    </lineage>
</organism>
<accession>A0ABU9RUL5</accession>
<sequence length="117" mass="12924">MDDAVLRGGARHLKISAQETKLQAVPAVCARRMAAYRIPVCVPAARQPKRSAQPLLCLLWSKEKTMSHLPSRPYGRRSSTRMCRKRGVAARNLLQTAEKCRAARYGFACVPAASAYP</sequence>
<dbReference type="Proteomes" id="UP001489897">
    <property type="component" value="Unassembled WGS sequence"/>
</dbReference>
<name>A0ABU9RUL5_9BURK</name>
<evidence type="ECO:0000313" key="2">
    <source>
        <dbReference type="Proteomes" id="UP001489897"/>
    </source>
</evidence>
<keyword evidence="2" id="KW-1185">Reference proteome</keyword>
<proteinExistence type="predicted"/>
<reference evidence="1 2" key="1">
    <citation type="submission" date="2024-01" db="EMBL/GenBank/DDBJ databases">
        <title>The diversity of rhizobia nodulating Mimosa spp. in eleven states of Brazil covering several biomes is determined by host plant, location, and edaphic factors.</title>
        <authorList>
            <person name="Rouws L."/>
            <person name="Barauna A."/>
            <person name="Beukes C."/>
            <person name="De Faria S.M."/>
            <person name="Gross E."/>
            <person name="Dos Reis Junior F.B."/>
            <person name="Simon M."/>
            <person name="Maluk M."/>
            <person name="Odee D.W."/>
            <person name="Kenicer G."/>
            <person name="Young J.P.W."/>
            <person name="Reis V.M."/>
            <person name="Zilli J."/>
            <person name="James E.K."/>
        </authorList>
    </citation>
    <scope>NUCLEOTIDE SEQUENCE [LARGE SCALE GENOMIC DNA]</scope>
    <source>
        <strain evidence="1 2">JPY167</strain>
    </source>
</reference>